<accession>A0ABV8RTH5</accession>
<keyword evidence="3" id="KW-0808">Transferase</keyword>
<feature type="transmembrane region" description="Helical" evidence="1">
    <location>
        <begin position="172"/>
        <end position="201"/>
    </location>
</feature>
<evidence type="ECO:0000259" key="2">
    <source>
        <dbReference type="Pfam" id="PF01757"/>
    </source>
</evidence>
<reference evidence="4" key="1">
    <citation type="journal article" date="2019" name="Int. J. Syst. Evol. Microbiol.">
        <title>The Global Catalogue of Microorganisms (GCM) 10K type strain sequencing project: providing services to taxonomists for standard genome sequencing and annotation.</title>
        <authorList>
            <consortium name="The Broad Institute Genomics Platform"/>
            <consortium name="The Broad Institute Genome Sequencing Center for Infectious Disease"/>
            <person name="Wu L."/>
            <person name="Ma J."/>
        </authorList>
    </citation>
    <scope>NUCLEOTIDE SEQUENCE [LARGE SCALE GENOMIC DNA]</scope>
    <source>
        <strain evidence="4">CGMCC 1.12989</strain>
    </source>
</reference>
<protein>
    <submittedName>
        <fullName evidence="3">Acyltransferase family protein</fullName>
        <ecNumber evidence="3">2.3.-.-</ecNumber>
    </submittedName>
</protein>
<dbReference type="Pfam" id="PF01757">
    <property type="entry name" value="Acyl_transf_3"/>
    <property type="match status" value="1"/>
</dbReference>
<feature type="transmembrane region" description="Helical" evidence="1">
    <location>
        <begin position="357"/>
        <end position="375"/>
    </location>
</feature>
<organism evidence="3 4">
    <name type="scientific">Novosphingobium tardum</name>
    <dbReference type="NCBI Taxonomy" id="1538021"/>
    <lineage>
        <taxon>Bacteria</taxon>
        <taxon>Pseudomonadati</taxon>
        <taxon>Pseudomonadota</taxon>
        <taxon>Alphaproteobacteria</taxon>
        <taxon>Sphingomonadales</taxon>
        <taxon>Sphingomonadaceae</taxon>
        <taxon>Novosphingobium</taxon>
    </lineage>
</organism>
<feature type="transmembrane region" description="Helical" evidence="1">
    <location>
        <begin position="111"/>
        <end position="134"/>
    </location>
</feature>
<dbReference type="PANTHER" id="PTHR23028:SF53">
    <property type="entry name" value="ACYL_TRANSF_3 DOMAIN-CONTAINING PROTEIN"/>
    <property type="match status" value="1"/>
</dbReference>
<keyword evidence="4" id="KW-1185">Reference proteome</keyword>
<feature type="transmembrane region" description="Helical" evidence="1">
    <location>
        <begin position="258"/>
        <end position="276"/>
    </location>
</feature>
<evidence type="ECO:0000313" key="3">
    <source>
        <dbReference type="EMBL" id="MFC4295646.1"/>
    </source>
</evidence>
<dbReference type="EMBL" id="JBHSDR010000006">
    <property type="protein sequence ID" value="MFC4295646.1"/>
    <property type="molecule type" value="Genomic_DNA"/>
</dbReference>
<proteinExistence type="predicted"/>
<feature type="domain" description="Acyltransferase 3" evidence="2">
    <location>
        <begin position="30"/>
        <end position="371"/>
    </location>
</feature>
<dbReference type="InterPro" id="IPR002656">
    <property type="entry name" value="Acyl_transf_3_dom"/>
</dbReference>
<keyword evidence="3" id="KW-0012">Acyltransferase</keyword>
<feature type="transmembrane region" description="Helical" evidence="1">
    <location>
        <begin position="326"/>
        <end position="345"/>
    </location>
</feature>
<feature type="transmembrane region" description="Helical" evidence="1">
    <location>
        <begin position="288"/>
        <end position="314"/>
    </location>
</feature>
<dbReference type="PANTHER" id="PTHR23028">
    <property type="entry name" value="ACETYLTRANSFERASE"/>
    <property type="match status" value="1"/>
</dbReference>
<keyword evidence="1" id="KW-0472">Membrane</keyword>
<dbReference type="InterPro" id="IPR050879">
    <property type="entry name" value="Acyltransferase_3"/>
</dbReference>
<comment type="caution">
    <text evidence="3">The sequence shown here is derived from an EMBL/GenBank/DDBJ whole genome shotgun (WGS) entry which is preliminary data.</text>
</comment>
<dbReference type="RefSeq" id="WP_379539114.1">
    <property type="nucleotide sequence ID" value="NZ_JBHSDR010000006.1"/>
</dbReference>
<gene>
    <name evidence="3" type="ORF">ACFO0A_11335</name>
</gene>
<evidence type="ECO:0000313" key="4">
    <source>
        <dbReference type="Proteomes" id="UP001595828"/>
    </source>
</evidence>
<dbReference type="GO" id="GO:0016746">
    <property type="term" value="F:acyltransferase activity"/>
    <property type="evidence" value="ECO:0007669"/>
    <property type="project" value="UniProtKB-KW"/>
</dbReference>
<evidence type="ECO:0000256" key="1">
    <source>
        <dbReference type="SAM" id="Phobius"/>
    </source>
</evidence>
<dbReference type="Proteomes" id="UP001595828">
    <property type="component" value="Unassembled WGS sequence"/>
</dbReference>
<feature type="transmembrane region" description="Helical" evidence="1">
    <location>
        <begin position="62"/>
        <end position="91"/>
    </location>
</feature>
<dbReference type="EC" id="2.3.-.-" evidence="3"/>
<keyword evidence="1" id="KW-1133">Transmembrane helix</keyword>
<keyword evidence="1" id="KW-0812">Transmembrane</keyword>
<name>A0ABV8RTH5_9SPHN</name>
<sequence length="408" mass="44809">MSIGTATMQFDPRRTGGRRYFAFPKIGHQNPWLDFLRSLAIILVLLRHGVRAGPDVAPKGDGFVASLLINGWVGVDLFLVLSGYLIGNALIRRSQGGSVFPAMAGYFRARILRIVPAYYVAMLLIVGGAFPFYAVDYGGIVPRVFYHALFLQDYLPSDINVTFWSLGVEEKFYILAPLLVFAIAALPLRAVLGLLLALFLISPTLRLVAFAGQTEPVTYAHFFRAFRSPFHMVLEPLIMGVTVSYLTSLRGLAFTRRTAIVILCSALAGFALLAGSHDFMATISIYDIVFQPVVLALLFGAMVVAALSLHGVALPFEHFWRAVARLSYTLYLVHFPLIPLALHIAGRTPTSSAGAFWAAYICLSTAMAMALHFAVEKPFLMLKDRSIPKLAARSESRTFAIRQNTVAS</sequence>